<dbReference type="GO" id="GO:0003700">
    <property type="term" value="F:DNA-binding transcription factor activity"/>
    <property type="evidence" value="ECO:0007669"/>
    <property type="project" value="UniProtKB-UniRule"/>
</dbReference>
<dbReference type="GO" id="GO:0000976">
    <property type="term" value="F:transcription cis-regulatory region binding"/>
    <property type="evidence" value="ECO:0007669"/>
    <property type="project" value="TreeGrafter"/>
</dbReference>
<dbReference type="PANTHER" id="PTHR34701:SF1">
    <property type="entry name" value="TRANSCRIPTIONAL REGULATOR MRAZ"/>
    <property type="match status" value="1"/>
</dbReference>
<keyword evidence="10" id="KW-1185">Reference proteome</keyword>
<sequence length="89" mass="10017">MRQAPVTNKAARDYLRMLFAGASDEKPDKQGRITLPPMLREYAGLRRDCVVIGAMNRVEIWDAEAWGSYSSDQEQAFSELSEEVLPGIL</sequence>
<keyword evidence="2 7" id="KW-0963">Cytoplasm</keyword>
<dbReference type="CDD" id="cd16321">
    <property type="entry name" value="MraZ_C"/>
    <property type="match status" value="1"/>
</dbReference>
<name>A0A852ZJU0_9ACTN</name>
<evidence type="ECO:0000256" key="1">
    <source>
        <dbReference type="ARBA" id="ARBA00013860"/>
    </source>
</evidence>
<dbReference type="Pfam" id="PF02381">
    <property type="entry name" value="MraZ"/>
    <property type="match status" value="1"/>
</dbReference>
<dbReference type="GO" id="GO:0009295">
    <property type="term" value="C:nucleoid"/>
    <property type="evidence" value="ECO:0007669"/>
    <property type="project" value="UniProtKB-SubCell"/>
</dbReference>
<dbReference type="Gene3D" id="3.40.1550.20">
    <property type="entry name" value="Transcriptional regulator MraZ domain"/>
    <property type="match status" value="1"/>
</dbReference>
<keyword evidence="6 7" id="KW-0804">Transcription</keyword>
<dbReference type="AlphaFoldDB" id="A0A852ZJU0"/>
<dbReference type="HAMAP" id="MF_01008">
    <property type="entry name" value="MraZ"/>
    <property type="match status" value="1"/>
</dbReference>
<organism evidence="9 10">
    <name type="scientific">Actinopolymorpha rutila</name>
    <dbReference type="NCBI Taxonomy" id="446787"/>
    <lineage>
        <taxon>Bacteria</taxon>
        <taxon>Bacillati</taxon>
        <taxon>Actinomycetota</taxon>
        <taxon>Actinomycetes</taxon>
        <taxon>Propionibacteriales</taxon>
        <taxon>Actinopolymorphaceae</taxon>
        <taxon>Actinopolymorpha</taxon>
    </lineage>
</organism>
<comment type="similarity">
    <text evidence="7">Belongs to the MraZ family.</text>
</comment>
<dbReference type="InterPro" id="IPR035644">
    <property type="entry name" value="MraZ_C"/>
</dbReference>
<protein>
    <recommendedName>
        <fullName evidence="1 7">Transcriptional regulator MraZ</fullName>
    </recommendedName>
</protein>
<evidence type="ECO:0000256" key="2">
    <source>
        <dbReference type="ARBA" id="ARBA00022490"/>
    </source>
</evidence>
<feature type="domain" description="SpoVT-AbrB" evidence="8">
    <location>
        <begin position="22"/>
        <end position="65"/>
    </location>
</feature>
<dbReference type="InterPro" id="IPR037914">
    <property type="entry name" value="SpoVT-AbrB_sf"/>
</dbReference>
<dbReference type="InterPro" id="IPR038619">
    <property type="entry name" value="MraZ_sf"/>
</dbReference>
<keyword evidence="5 7" id="KW-0238">DNA-binding</keyword>
<dbReference type="InterPro" id="IPR020603">
    <property type="entry name" value="MraZ_dom"/>
</dbReference>
<evidence type="ECO:0000256" key="7">
    <source>
        <dbReference type="HAMAP-Rule" id="MF_01008"/>
    </source>
</evidence>
<evidence type="ECO:0000313" key="9">
    <source>
        <dbReference type="EMBL" id="NYH89809.1"/>
    </source>
</evidence>
<dbReference type="InterPro" id="IPR007159">
    <property type="entry name" value="SpoVT-AbrB_dom"/>
</dbReference>
<comment type="subunit">
    <text evidence="7">Forms oligomers.</text>
</comment>
<dbReference type="PANTHER" id="PTHR34701">
    <property type="entry name" value="TRANSCRIPTIONAL REGULATOR MRAZ"/>
    <property type="match status" value="1"/>
</dbReference>
<comment type="caution">
    <text evidence="9">The sequence shown here is derived from an EMBL/GenBank/DDBJ whole genome shotgun (WGS) entry which is preliminary data.</text>
</comment>
<gene>
    <name evidence="7" type="primary">mraZ</name>
    <name evidence="9" type="ORF">F4554_002447</name>
</gene>
<evidence type="ECO:0000259" key="8">
    <source>
        <dbReference type="PROSITE" id="PS51740"/>
    </source>
</evidence>
<accession>A0A852ZJU0</accession>
<dbReference type="PROSITE" id="PS51740">
    <property type="entry name" value="SPOVT_ABRB"/>
    <property type="match status" value="1"/>
</dbReference>
<keyword evidence="3" id="KW-0677">Repeat</keyword>
<dbReference type="GO" id="GO:0005737">
    <property type="term" value="C:cytoplasm"/>
    <property type="evidence" value="ECO:0007669"/>
    <property type="project" value="UniProtKB-UniRule"/>
</dbReference>
<comment type="subcellular location">
    <subcellularLocation>
        <location evidence="7">Cytoplasm</location>
        <location evidence="7">Nucleoid</location>
    </subcellularLocation>
</comment>
<evidence type="ECO:0000256" key="5">
    <source>
        <dbReference type="ARBA" id="ARBA00023125"/>
    </source>
</evidence>
<dbReference type="EMBL" id="JACBZH010000001">
    <property type="protein sequence ID" value="NYH89809.1"/>
    <property type="molecule type" value="Genomic_DNA"/>
</dbReference>
<dbReference type="Proteomes" id="UP000579605">
    <property type="component" value="Unassembled WGS sequence"/>
</dbReference>
<keyword evidence="4 7" id="KW-0805">Transcription regulation</keyword>
<dbReference type="InterPro" id="IPR003444">
    <property type="entry name" value="MraZ"/>
</dbReference>
<dbReference type="GO" id="GO:2000143">
    <property type="term" value="P:negative regulation of DNA-templated transcription initiation"/>
    <property type="evidence" value="ECO:0007669"/>
    <property type="project" value="TreeGrafter"/>
</dbReference>
<reference evidence="9 10" key="1">
    <citation type="submission" date="2020-07" db="EMBL/GenBank/DDBJ databases">
        <title>Sequencing the genomes of 1000 actinobacteria strains.</title>
        <authorList>
            <person name="Klenk H.-P."/>
        </authorList>
    </citation>
    <scope>NUCLEOTIDE SEQUENCE [LARGE SCALE GENOMIC DNA]</scope>
    <source>
        <strain evidence="9 10">DSM 18448</strain>
    </source>
</reference>
<evidence type="ECO:0000313" key="10">
    <source>
        <dbReference type="Proteomes" id="UP000579605"/>
    </source>
</evidence>
<evidence type="ECO:0000256" key="4">
    <source>
        <dbReference type="ARBA" id="ARBA00023015"/>
    </source>
</evidence>
<evidence type="ECO:0000256" key="6">
    <source>
        <dbReference type="ARBA" id="ARBA00023163"/>
    </source>
</evidence>
<dbReference type="SUPFAM" id="SSF89447">
    <property type="entry name" value="AbrB/MazE/MraZ-like"/>
    <property type="match status" value="1"/>
</dbReference>
<evidence type="ECO:0000256" key="3">
    <source>
        <dbReference type="ARBA" id="ARBA00022737"/>
    </source>
</evidence>
<proteinExistence type="inferred from homology"/>